<feature type="region of interest" description="Disordered" evidence="1">
    <location>
        <begin position="44"/>
        <end position="73"/>
    </location>
</feature>
<dbReference type="AlphaFoldDB" id="A0A183V1P7"/>
<feature type="region of interest" description="Disordered" evidence="1">
    <location>
        <begin position="6"/>
        <end position="26"/>
    </location>
</feature>
<gene>
    <name evidence="2" type="ORF">TCNE_LOCUS14667</name>
</gene>
<feature type="compositionally biased region" description="Polar residues" evidence="1">
    <location>
        <begin position="44"/>
        <end position="65"/>
    </location>
</feature>
<proteinExistence type="predicted"/>
<dbReference type="WBParaSite" id="TCNE_0001466701-mRNA-1">
    <property type="protein sequence ID" value="TCNE_0001466701-mRNA-1"/>
    <property type="gene ID" value="TCNE_0001466701"/>
</dbReference>
<evidence type="ECO:0000313" key="3">
    <source>
        <dbReference type="Proteomes" id="UP000050794"/>
    </source>
</evidence>
<keyword evidence="3" id="KW-1185">Reference proteome</keyword>
<accession>A0A183V1P7</accession>
<protein>
    <submittedName>
        <fullName evidence="2 4">Uncharacterized protein</fullName>
    </submittedName>
</protein>
<dbReference type="EMBL" id="UYWY01022378">
    <property type="protein sequence ID" value="VDM45988.1"/>
    <property type="molecule type" value="Genomic_DNA"/>
</dbReference>
<name>A0A183V1P7_TOXCA</name>
<reference evidence="4" key="1">
    <citation type="submission" date="2016-06" db="UniProtKB">
        <authorList>
            <consortium name="WormBaseParasite"/>
        </authorList>
    </citation>
    <scope>IDENTIFICATION</scope>
</reference>
<evidence type="ECO:0000313" key="4">
    <source>
        <dbReference type="WBParaSite" id="TCNE_0001466701-mRNA-1"/>
    </source>
</evidence>
<reference evidence="2 3" key="2">
    <citation type="submission" date="2018-11" db="EMBL/GenBank/DDBJ databases">
        <authorList>
            <consortium name="Pathogen Informatics"/>
        </authorList>
    </citation>
    <scope>NUCLEOTIDE SEQUENCE [LARGE SCALE GENOMIC DNA]</scope>
</reference>
<evidence type="ECO:0000313" key="2">
    <source>
        <dbReference type="EMBL" id="VDM45988.1"/>
    </source>
</evidence>
<sequence>MFCCCGVDSDTSANSSEPYEPPRGDPVVIEPLPDVTALRPSQVSINGGDQTQAAVHPTSCDTSSDASRHPKTVTYDEEAEVDCISKLIVQQKNRSFQRFVAVAYRVFQQPKIAPVGTERIDTQGVMDERLRKRAYILGISDSELQLLPVIFIESFYSCLSPGEVVHLEQRLCDLKTKCTPNKEELSKRLTAPSENFLRSLRPQFSIRNENGFWIDDEIGVQSGLDVRDLILTAADEEIATISQDTMAVIEPYLSIAELEDIRERIELVSISRRAQKEGQIKEEPLSTTPDSVAQSLEPFRPPPVNRLVSSLACSDFESSFQIIYVTAKELCANSGTFWIT</sequence>
<evidence type="ECO:0000256" key="1">
    <source>
        <dbReference type="SAM" id="MobiDB-lite"/>
    </source>
</evidence>
<dbReference type="Proteomes" id="UP000050794">
    <property type="component" value="Unassembled WGS sequence"/>
</dbReference>
<organism evidence="3 4">
    <name type="scientific">Toxocara canis</name>
    <name type="common">Canine roundworm</name>
    <dbReference type="NCBI Taxonomy" id="6265"/>
    <lineage>
        <taxon>Eukaryota</taxon>
        <taxon>Metazoa</taxon>
        <taxon>Ecdysozoa</taxon>
        <taxon>Nematoda</taxon>
        <taxon>Chromadorea</taxon>
        <taxon>Rhabditida</taxon>
        <taxon>Spirurina</taxon>
        <taxon>Ascaridomorpha</taxon>
        <taxon>Ascaridoidea</taxon>
        <taxon>Toxocaridae</taxon>
        <taxon>Toxocara</taxon>
    </lineage>
</organism>